<dbReference type="EMBL" id="ML996697">
    <property type="protein sequence ID" value="KAF2399707.1"/>
    <property type="molecule type" value="Genomic_DNA"/>
</dbReference>
<dbReference type="PANTHER" id="PTHR37490:SF3">
    <property type="entry name" value="DUF3431 DOMAIN CONTAINING PROTEIN"/>
    <property type="match status" value="1"/>
</dbReference>
<reference evidence="2" key="1">
    <citation type="journal article" date="2020" name="Stud. Mycol.">
        <title>101 Dothideomycetes genomes: a test case for predicting lifestyles and emergence of pathogens.</title>
        <authorList>
            <person name="Haridas S."/>
            <person name="Albert R."/>
            <person name="Binder M."/>
            <person name="Bloem J."/>
            <person name="Labutti K."/>
            <person name="Salamov A."/>
            <person name="Andreopoulos B."/>
            <person name="Baker S."/>
            <person name="Barry K."/>
            <person name="Bills G."/>
            <person name="Bluhm B."/>
            <person name="Cannon C."/>
            <person name="Castanera R."/>
            <person name="Culley D."/>
            <person name="Daum C."/>
            <person name="Ezra D."/>
            <person name="Gonzalez J."/>
            <person name="Henrissat B."/>
            <person name="Kuo A."/>
            <person name="Liang C."/>
            <person name="Lipzen A."/>
            <person name="Lutzoni F."/>
            <person name="Magnuson J."/>
            <person name="Mondo S."/>
            <person name="Nolan M."/>
            <person name="Ohm R."/>
            <person name="Pangilinan J."/>
            <person name="Park H.-J."/>
            <person name="Ramirez L."/>
            <person name="Alfaro M."/>
            <person name="Sun H."/>
            <person name="Tritt A."/>
            <person name="Yoshinaga Y."/>
            <person name="Zwiers L.-H."/>
            <person name="Turgeon B."/>
            <person name="Goodwin S."/>
            <person name="Spatafora J."/>
            <person name="Crous P."/>
            <person name="Grigoriev I."/>
        </authorList>
    </citation>
    <scope>NUCLEOTIDE SEQUENCE</scope>
    <source>
        <strain evidence="2">CBS 262.69</strain>
    </source>
</reference>
<keyword evidence="3" id="KW-1185">Reference proteome</keyword>
<dbReference type="PANTHER" id="PTHR37490">
    <property type="entry name" value="EXPRESSED PROTEIN"/>
    <property type="match status" value="1"/>
</dbReference>
<evidence type="ECO:0000313" key="3">
    <source>
        <dbReference type="Proteomes" id="UP000799640"/>
    </source>
</evidence>
<dbReference type="AlphaFoldDB" id="A0A6G1HV38"/>
<organism evidence="2 3">
    <name type="scientific">Trichodelitschia bisporula</name>
    <dbReference type="NCBI Taxonomy" id="703511"/>
    <lineage>
        <taxon>Eukaryota</taxon>
        <taxon>Fungi</taxon>
        <taxon>Dikarya</taxon>
        <taxon>Ascomycota</taxon>
        <taxon>Pezizomycotina</taxon>
        <taxon>Dothideomycetes</taxon>
        <taxon>Dothideomycetes incertae sedis</taxon>
        <taxon>Phaeotrichales</taxon>
        <taxon>Phaeotrichaceae</taxon>
        <taxon>Trichodelitschia</taxon>
    </lineage>
</organism>
<proteinExistence type="predicted"/>
<feature type="chain" id="PRO_5026245490" evidence="1">
    <location>
        <begin position="20"/>
        <end position="412"/>
    </location>
</feature>
<protein>
    <submittedName>
        <fullName evidence="2">Uncharacterized protein</fullName>
    </submittedName>
</protein>
<evidence type="ECO:0000256" key="1">
    <source>
        <dbReference type="SAM" id="SignalP"/>
    </source>
</evidence>
<dbReference type="Pfam" id="PF11913">
    <property type="entry name" value="DUF3431"/>
    <property type="match status" value="1"/>
</dbReference>
<name>A0A6G1HV38_9PEZI</name>
<dbReference type="Proteomes" id="UP000799640">
    <property type="component" value="Unassembled WGS sequence"/>
</dbReference>
<sequence length="412" mass="46924">MPLPRRRLLLLLPPLLLLAYFYHRPPPQIYSFGRGILDAELASLHAAPAAAPPELTGSIYPPGKVDGKGEGNYSVTVVVPRLKSEDVSWLDLVPGVKKAVYVVDAPEGEKLGRDEHRVLKNKGREAMAYLTYILDNYEVGFPDIVVFTHASRFAWHNNDALHGDVVEMLKLIRRRRVVREGYVNLRCQWYPGCPGWLRPVENAGGGGGDGGGEKGEEGYVAGAWGEMFPGERVPEVLGQACCAQFAVSGERLKMVERGRYEGIRDWLLKTELEDGVSGRVLEYAWQWVWRGVGVYCPGMHECYCDGYGLCWEDEGSFQKWFEMRYYVRRDEWELLAWGVIETGREEWLRMGEGRKAGSLPRPEKGKVEEVKKRVEDGWKWLDYEREKALKRGEDPRVRARMAGRVWREGDGF</sequence>
<accession>A0A6G1HV38</accession>
<evidence type="ECO:0000313" key="2">
    <source>
        <dbReference type="EMBL" id="KAF2399707.1"/>
    </source>
</evidence>
<feature type="signal peptide" evidence="1">
    <location>
        <begin position="1"/>
        <end position="19"/>
    </location>
</feature>
<keyword evidence="1" id="KW-0732">Signal</keyword>
<dbReference type="InterPro" id="IPR021838">
    <property type="entry name" value="DUF3431"/>
</dbReference>
<gene>
    <name evidence="2" type="ORF">EJ06DRAFT_511919</name>
</gene>
<dbReference type="OrthoDB" id="426718at2759"/>